<name>A0AAE0ICU9_9PEZI</name>
<dbReference type="Pfam" id="PF25545">
    <property type="entry name" value="DUF7924"/>
    <property type="match status" value="1"/>
</dbReference>
<reference evidence="3" key="2">
    <citation type="submission" date="2023-06" db="EMBL/GenBank/DDBJ databases">
        <authorList>
            <consortium name="Lawrence Berkeley National Laboratory"/>
            <person name="Haridas S."/>
            <person name="Hensen N."/>
            <person name="Bonometti L."/>
            <person name="Westerberg I."/>
            <person name="Brannstrom I.O."/>
            <person name="Guillou S."/>
            <person name="Cros-Aarteil S."/>
            <person name="Calhoun S."/>
            <person name="Kuo A."/>
            <person name="Mondo S."/>
            <person name="Pangilinan J."/>
            <person name="Riley R."/>
            <person name="Labutti K."/>
            <person name="Andreopoulos B."/>
            <person name="Lipzen A."/>
            <person name="Chen C."/>
            <person name="Yanf M."/>
            <person name="Daum C."/>
            <person name="Ng V."/>
            <person name="Clum A."/>
            <person name="Steindorff A."/>
            <person name="Ohm R."/>
            <person name="Martin F."/>
            <person name="Silar P."/>
            <person name="Natvig D."/>
            <person name="Lalanne C."/>
            <person name="Gautier V."/>
            <person name="Ament-Velasquez S.L."/>
            <person name="Kruys A."/>
            <person name="Hutchinson M.I."/>
            <person name="Powell A.J."/>
            <person name="Barry K."/>
            <person name="Miller A.N."/>
            <person name="Grigoriev I.V."/>
            <person name="Debuchy R."/>
            <person name="Gladieux P."/>
            <person name="Thoren M.H."/>
            <person name="Johannesson H."/>
        </authorList>
    </citation>
    <scope>NUCLEOTIDE SEQUENCE</scope>
    <source>
        <strain evidence="3">CBS 118394</strain>
    </source>
</reference>
<comment type="caution">
    <text evidence="3">The sequence shown here is derived from an EMBL/GenBank/DDBJ whole genome shotgun (WGS) entry which is preliminary data.</text>
</comment>
<evidence type="ECO:0000256" key="1">
    <source>
        <dbReference type="SAM" id="MobiDB-lite"/>
    </source>
</evidence>
<evidence type="ECO:0000313" key="4">
    <source>
        <dbReference type="Proteomes" id="UP001283341"/>
    </source>
</evidence>
<evidence type="ECO:0000313" key="3">
    <source>
        <dbReference type="EMBL" id="KAK3322691.1"/>
    </source>
</evidence>
<gene>
    <name evidence="3" type="ORF">B0H66DRAFT_581734</name>
</gene>
<keyword evidence="4" id="KW-1185">Reference proteome</keyword>
<evidence type="ECO:0000259" key="2">
    <source>
        <dbReference type="Pfam" id="PF25545"/>
    </source>
</evidence>
<feature type="compositionally biased region" description="Low complexity" evidence="1">
    <location>
        <begin position="1"/>
        <end position="15"/>
    </location>
</feature>
<organism evidence="3 4">
    <name type="scientific">Apodospora peruviana</name>
    <dbReference type="NCBI Taxonomy" id="516989"/>
    <lineage>
        <taxon>Eukaryota</taxon>
        <taxon>Fungi</taxon>
        <taxon>Dikarya</taxon>
        <taxon>Ascomycota</taxon>
        <taxon>Pezizomycotina</taxon>
        <taxon>Sordariomycetes</taxon>
        <taxon>Sordariomycetidae</taxon>
        <taxon>Sordariales</taxon>
        <taxon>Lasiosphaeriaceae</taxon>
        <taxon>Apodospora</taxon>
    </lineage>
</organism>
<sequence>MLLQSSNNNLGSSRSSPKRGLKDPFYCDTHLARNNIYWSRRNKERPEQVVALQNYIFHQRASPGPWTERVWEDWELRDLGQEWSKSKVKSVLENRFFPDPTLETPPRGLKRTDKTRMSEHAVPHSGSRFKVKTPRPNMLYGYEPEVFTRTQVEVGGGGVEILAANADRMLFPFLVVELRGDGESMMAARNACLGTTASCVNFVERLNARLEVVESTTAGGTTLPSQSDIQQVNSAVFSIIANSTIALVNITWKENQTEDNYFMTLVKGFVHGDPDGYIEFRKCILNILDWGMTERLNEIREALDVLAR</sequence>
<reference evidence="3" key="1">
    <citation type="journal article" date="2023" name="Mol. Phylogenet. Evol.">
        <title>Genome-scale phylogeny and comparative genomics of the fungal order Sordariales.</title>
        <authorList>
            <person name="Hensen N."/>
            <person name="Bonometti L."/>
            <person name="Westerberg I."/>
            <person name="Brannstrom I.O."/>
            <person name="Guillou S."/>
            <person name="Cros-Aarteil S."/>
            <person name="Calhoun S."/>
            <person name="Haridas S."/>
            <person name="Kuo A."/>
            <person name="Mondo S."/>
            <person name="Pangilinan J."/>
            <person name="Riley R."/>
            <person name="LaButti K."/>
            <person name="Andreopoulos B."/>
            <person name="Lipzen A."/>
            <person name="Chen C."/>
            <person name="Yan M."/>
            <person name="Daum C."/>
            <person name="Ng V."/>
            <person name="Clum A."/>
            <person name="Steindorff A."/>
            <person name="Ohm R.A."/>
            <person name="Martin F."/>
            <person name="Silar P."/>
            <person name="Natvig D.O."/>
            <person name="Lalanne C."/>
            <person name="Gautier V."/>
            <person name="Ament-Velasquez S.L."/>
            <person name="Kruys A."/>
            <person name="Hutchinson M.I."/>
            <person name="Powell A.J."/>
            <person name="Barry K."/>
            <person name="Miller A.N."/>
            <person name="Grigoriev I.V."/>
            <person name="Debuchy R."/>
            <person name="Gladieux P."/>
            <person name="Hiltunen Thoren M."/>
            <person name="Johannesson H."/>
        </authorList>
    </citation>
    <scope>NUCLEOTIDE SEQUENCE</scope>
    <source>
        <strain evidence="3">CBS 118394</strain>
    </source>
</reference>
<feature type="region of interest" description="Disordered" evidence="1">
    <location>
        <begin position="99"/>
        <end position="128"/>
    </location>
</feature>
<proteinExistence type="predicted"/>
<protein>
    <recommendedName>
        <fullName evidence="2">DUF7924 domain-containing protein</fullName>
    </recommendedName>
</protein>
<dbReference type="EMBL" id="JAUEDM010000003">
    <property type="protein sequence ID" value="KAK3322691.1"/>
    <property type="molecule type" value="Genomic_DNA"/>
</dbReference>
<dbReference type="AlphaFoldDB" id="A0AAE0ICU9"/>
<feature type="domain" description="DUF7924" evidence="2">
    <location>
        <begin position="107"/>
        <end position="303"/>
    </location>
</feature>
<dbReference type="PANTHER" id="PTHR42470:SF1">
    <property type="entry name" value="VAST DOMAIN-CONTAINING PROTEIN"/>
    <property type="match status" value="1"/>
</dbReference>
<dbReference type="Proteomes" id="UP001283341">
    <property type="component" value="Unassembled WGS sequence"/>
</dbReference>
<feature type="compositionally biased region" description="Basic and acidic residues" evidence="1">
    <location>
        <begin position="110"/>
        <end position="122"/>
    </location>
</feature>
<accession>A0AAE0ICU9</accession>
<dbReference type="InterPro" id="IPR057684">
    <property type="entry name" value="DUF7924"/>
</dbReference>
<feature type="region of interest" description="Disordered" evidence="1">
    <location>
        <begin position="1"/>
        <end position="21"/>
    </location>
</feature>
<dbReference type="PANTHER" id="PTHR42470">
    <property type="entry name" value="VAST DOMAIN-CONTAINING PROTEIN"/>
    <property type="match status" value="1"/>
</dbReference>